<name>A0A2X4UZW8_9GAMM</name>
<proteinExistence type="inferred from homology"/>
<dbReference type="OrthoDB" id="9811659at2"/>
<evidence type="ECO:0000256" key="11">
    <source>
        <dbReference type="ARBA" id="ARBA00023136"/>
    </source>
</evidence>
<dbReference type="InterPro" id="IPR020537">
    <property type="entry name" value="ATP_synth_F0_csu_DDCD_BS"/>
</dbReference>
<dbReference type="InterPro" id="IPR035921">
    <property type="entry name" value="F/V-ATP_Csub_sf"/>
</dbReference>
<comment type="function">
    <text evidence="13 14">F(1)F(0) ATP synthase produces ATP from ADP in the presence of a proton or sodium gradient. F-type ATPases consist of two structural domains, F(1) containing the extramembraneous catalytic core and F(0) containing the membrane proton channel, linked together by a central stalk and a peripheral stalk. During catalysis, ATP synthesis in the catalytic domain of F(1) is coupled via a rotary mechanism of the central stalk subunits to proton translocation.</text>
</comment>
<dbReference type="InterPro" id="IPR038662">
    <property type="entry name" value="ATP_synth_F0_csu_sf"/>
</dbReference>
<dbReference type="GO" id="GO:0008289">
    <property type="term" value="F:lipid binding"/>
    <property type="evidence" value="ECO:0007669"/>
    <property type="project" value="UniProtKB-KW"/>
</dbReference>
<keyword evidence="4 14" id="KW-1003">Cell membrane</keyword>
<dbReference type="Gene3D" id="1.20.20.10">
    <property type="entry name" value="F1F0 ATP synthase subunit C"/>
    <property type="match status" value="1"/>
</dbReference>
<evidence type="ECO:0000259" key="15">
    <source>
        <dbReference type="Pfam" id="PF00137"/>
    </source>
</evidence>
<evidence type="ECO:0000256" key="9">
    <source>
        <dbReference type="ARBA" id="ARBA00023065"/>
    </source>
</evidence>
<dbReference type="HAMAP" id="MF_01396">
    <property type="entry name" value="ATP_synth_c_bact"/>
    <property type="match status" value="1"/>
</dbReference>
<feature type="transmembrane region" description="Helical" evidence="14">
    <location>
        <begin position="12"/>
        <end position="32"/>
    </location>
</feature>
<evidence type="ECO:0000313" key="17">
    <source>
        <dbReference type="Proteomes" id="UP000249005"/>
    </source>
</evidence>
<keyword evidence="17" id="KW-1185">Reference proteome</keyword>
<dbReference type="AlphaFoldDB" id="A0A2X4UZW8"/>
<evidence type="ECO:0000256" key="10">
    <source>
        <dbReference type="ARBA" id="ARBA00023121"/>
    </source>
</evidence>
<dbReference type="RefSeq" id="WP_027273890.1">
    <property type="nucleotide sequence ID" value="NZ_LR698987.1"/>
</dbReference>
<evidence type="ECO:0000256" key="5">
    <source>
        <dbReference type="ARBA" id="ARBA00022547"/>
    </source>
</evidence>
<dbReference type="PRINTS" id="PR00124">
    <property type="entry name" value="ATPASEC"/>
</dbReference>
<keyword evidence="9 14" id="KW-0406">Ion transport</keyword>
<sequence length="80" mass="8415">MENLNTDLLYLVAAIMISFASISAAIGISILGGKFLEGAARQPDLVPLLRTQFFIVMGLVDAIPMIAVGLGLYVMFAVAG</sequence>
<dbReference type="GO" id="GO:0045259">
    <property type="term" value="C:proton-transporting ATP synthase complex"/>
    <property type="evidence" value="ECO:0007669"/>
    <property type="project" value="UniProtKB-KW"/>
</dbReference>
<dbReference type="GO" id="GO:0033177">
    <property type="term" value="C:proton-transporting two-sector ATPase complex, proton-transporting domain"/>
    <property type="evidence" value="ECO:0007669"/>
    <property type="project" value="InterPro"/>
</dbReference>
<evidence type="ECO:0000256" key="7">
    <source>
        <dbReference type="ARBA" id="ARBA00022781"/>
    </source>
</evidence>
<evidence type="ECO:0000256" key="8">
    <source>
        <dbReference type="ARBA" id="ARBA00022989"/>
    </source>
</evidence>
<gene>
    <name evidence="14 16" type="primary">atpE</name>
    <name evidence="16" type="ORF">NCTC12151_03631</name>
</gene>
<dbReference type="Pfam" id="PF00137">
    <property type="entry name" value="ATP-synt_C"/>
    <property type="match status" value="1"/>
</dbReference>
<dbReference type="InterPro" id="IPR000454">
    <property type="entry name" value="ATP_synth_F0_csu"/>
</dbReference>
<evidence type="ECO:0000256" key="12">
    <source>
        <dbReference type="ARBA" id="ARBA00023310"/>
    </source>
</evidence>
<keyword evidence="11 14" id="KW-0472">Membrane</keyword>
<evidence type="ECO:0000256" key="13">
    <source>
        <dbReference type="ARBA" id="ARBA00025198"/>
    </source>
</evidence>
<keyword evidence="10 14" id="KW-0446">Lipid-binding</keyword>
<dbReference type="EMBL" id="LS483470">
    <property type="protein sequence ID" value="SQI44361.1"/>
    <property type="molecule type" value="Genomic_DNA"/>
</dbReference>
<feature type="transmembrane region" description="Helical" evidence="14">
    <location>
        <begin position="53"/>
        <end position="76"/>
    </location>
</feature>
<keyword evidence="12 14" id="KW-0066">ATP synthesis</keyword>
<comment type="subcellular location">
    <subcellularLocation>
        <location evidence="1 14">Cell membrane</location>
        <topology evidence="1 14">Multi-pass membrane protein</topology>
    </subcellularLocation>
</comment>
<keyword evidence="8 14" id="KW-1133">Transmembrane helix</keyword>
<keyword evidence="5 14" id="KW-0138">CF(0)</keyword>
<dbReference type="CDD" id="cd18185">
    <property type="entry name" value="ATP-synt_Fo_c_ATPE"/>
    <property type="match status" value="1"/>
</dbReference>
<dbReference type="FunFam" id="1.20.20.10:FF:000002">
    <property type="entry name" value="ATP synthase subunit c"/>
    <property type="match status" value="1"/>
</dbReference>
<evidence type="ECO:0000256" key="6">
    <source>
        <dbReference type="ARBA" id="ARBA00022692"/>
    </source>
</evidence>
<dbReference type="InterPro" id="IPR002379">
    <property type="entry name" value="ATPase_proteolipid_c-like_dom"/>
</dbReference>
<dbReference type="GO" id="GO:0046933">
    <property type="term" value="F:proton-transporting ATP synthase activity, rotational mechanism"/>
    <property type="evidence" value="ECO:0007669"/>
    <property type="project" value="UniProtKB-UniRule"/>
</dbReference>
<feature type="domain" description="V-ATPase proteolipid subunit C-like" evidence="15">
    <location>
        <begin position="11"/>
        <end position="72"/>
    </location>
</feature>
<keyword evidence="7 14" id="KW-0375">Hydrogen ion transport</keyword>
<reference evidence="16 17" key="1">
    <citation type="submission" date="2018-06" db="EMBL/GenBank/DDBJ databases">
        <authorList>
            <consortium name="Pathogen Informatics"/>
            <person name="Doyle S."/>
        </authorList>
    </citation>
    <scope>NUCLEOTIDE SEQUENCE [LARGE SCALE GENOMIC DNA]</scope>
    <source>
        <strain evidence="16 17">NCTC12151</strain>
    </source>
</reference>
<dbReference type="PROSITE" id="PS00605">
    <property type="entry name" value="ATPASE_C"/>
    <property type="match status" value="1"/>
</dbReference>
<dbReference type="NCBIfam" id="NF005363">
    <property type="entry name" value="PRK06876.1"/>
    <property type="match status" value="1"/>
</dbReference>
<organism evidence="16 17">
    <name type="scientific">Leminorella richardii</name>
    <dbReference type="NCBI Taxonomy" id="158841"/>
    <lineage>
        <taxon>Bacteria</taxon>
        <taxon>Pseudomonadati</taxon>
        <taxon>Pseudomonadota</taxon>
        <taxon>Gammaproteobacteria</taxon>
        <taxon>Enterobacterales</taxon>
        <taxon>Budviciaceae</taxon>
        <taxon>Leminorella</taxon>
    </lineage>
</organism>
<dbReference type="GO" id="GO:0005886">
    <property type="term" value="C:plasma membrane"/>
    <property type="evidence" value="ECO:0007669"/>
    <property type="project" value="UniProtKB-SubCell"/>
</dbReference>
<dbReference type="KEGG" id="lri:NCTC12151_03631"/>
<keyword evidence="6 14" id="KW-0812">Transmembrane</keyword>
<accession>A0A2X4UZW8</accession>
<dbReference type="InterPro" id="IPR005953">
    <property type="entry name" value="ATP_synth_csu_bac/chlpt"/>
</dbReference>
<feature type="site" description="Reversibly protonated during proton transport" evidence="14">
    <location>
        <position position="61"/>
    </location>
</feature>
<evidence type="ECO:0000313" key="16">
    <source>
        <dbReference type="EMBL" id="SQI44361.1"/>
    </source>
</evidence>
<comment type="function">
    <text evidence="14">Key component of the F(0) channel; it plays a direct role in translocation across the membrane. A homomeric c-ring of between 10-14 subunits forms the central stalk rotor element with the F(1) delta and epsilon subunits.</text>
</comment>
<keyword evidence="3 14" id="KW-0813">Transport</keyword>
<evidence type="ECO:0000256" key="2">
    <source>
        <dbReference type="ARBA" id="ARBA00006704"/>
    </source>
</evidence>
<dbReference type="NCBIfam" id="TIGR01260">
    <property type="entry name" value="ATP_synt_c"/>
    <property type="match status" value="1"/>
</dbReference>
<evidence type="ECO:0000256" key="1">
    <source>
        <dbReference type="ARBA" id="ARBA00004651"/>
    </source>
</evidence>
<protein>
    <recommendedName>
        <fullName evidence="14">ATP synthase subunit c</fullName>
    </recommendedName>
    <alternativeName>
        <fullName evidence="14">ATP synthase F(0) sector subunit c</fullName>
    </alternativeName>
    <alternativeName>
        <fullName evidence="14">F-type ATPase subunit c</fullName>
        <shortName evidence="14">F-ATPase subunit c</shortName>
    </alternativeName>
    <alternativeName>
        <fullName evidence="14">Lipid-binding protein</fullName>
    </alternativeName>
</protein>
<comment type="similarity">
    <text evidence="2 14">Belongs to the ATPase C chain family.</text>
</comment>
<dbReference type="Proteomes" id="UP000249005">
    <property type="component" value="Chromosome 1"/>
</dbReference>
<evidence type="ECO:0000256" key="3">
    <source>
        <dbReference type="ARBA" id="ARBA00022448"/>
    </source>
</evidence>
<dbReference type="SUPFAM" id="SSF81333">
    <property type="entry name" value="F1F0 ATP synthase subunit C"/>
    <property type="match status" value="1"/>
</dbReference>
<evidence type="ECO:0000256" key="4">
    <source>
        <dbReference type="ARBA" id="ARBA00022475"/>
    </source>
</evidence>
<evidence type="ECO:0000256" key="14">
    <source>
        <dbReference type="HAMAP-Rule" id="MF_01396"/>
    </source>
</evidence>